<keyword evidence="6 8" id="KW-1133">Transmembrane helix</keyword>
<feature type="transmembrane region" description="Helical" evidence="8">
    <location>
        <begin position="294"/>
        <end position="316"/>
    </location>
</feature>
<evidence type="ECO:0000256" key="1">
    <source>
        <dbReference type="ARBA" id="ARBA00004651"/>
    </source>
</evidence>
<dbReference type="OrthoDB" id="9784157at2"/>
<dbReference type="GO" id="GO:0016763">
    <property type="term" value="F:pentosyltransferase activity"/>
    <property type="evidence" value="ECO:0007669"/>
    <property type="project" value="TreeGrafter"/>
</dbReference>
<dbReference type="KEGG" id="mpec:B9O19_01164"/>
<organism evidence="9 10">
    <name type="scientific">Monoglobus pectinilyticus</name>
    <dbReference type="NCBI Taxonomy" id="1981510"/>
    <lineage>
        <taxon>Bacteria</taxon>
        <taxon>Bacillati</taxon>
        <taxon>Bacillota</taxon>
        <taxon>Clostridia</taxon>
        <taxon>Monoglobales</taxon>
        <taxon>Monoglobaceae</taxon>
        <taxon>Monoglobus</taxon>
    </lineage>
</organism>
<dbReference type="GeneID" id="98062572"/>
<accession>A0A2K9P244</accession>
<name>A0A2K9P244_9FIRM</name>
<evidence type="ECO:0008006" key="11">
    <source>
        <dbReference type="Google" id="ProtNLM"/>
    </source>
</evidence>
<feature type="transmembrane region" description="Helical" evidence="8">
    <location>
        <begin position="440"/>
        <end position="459"/>
    </location>
</feature>
<keyword evidence="5 8" id="KW-0812">Transmembrane</keyword>
<evidence type="ECO:0000256" key="3">
    <source>
        <dbReference type="ARBA" id="ARBA00022676"/>
    </source>
</evidence>
<keyword evidence="4" id="KW-0808">Transferase</keyword>
<dbReference type="Proteomes" id="UP000235589">
    <property type="component" value="Chromosome"/>
</dbReference>
<dbReference type="InterPro" id="IPR050297">
    <property type="entry name" value="LipidA_mod_glycosyltrf_83"/>
</dbReference>
<feature type="transmembrane region" description="Helical" evidence="8">
    <location>
        <begin position="127"/>
        <end position="144"/>
    </location>
</feature>
<dbReference type="GO" id="GO:0009103">
    <property type="term" value="P:lipopolysaccharide biosynthetic process"/>
    <property type="evidence" value="ECO:0007669"/>
    <property type="project" value="UniProtKB-ARBA"/>
</dbReference>
<proteinExistence type="predicted"/>
<evidence type="ECO:0000256" key="4">
    <source>
        <dbReference type="ARBA" id="ARBA00022679"/>
    </source>
</evidence>
<feature type="transmembrane region" description="Helical" evidence="8">
    <location>
        <begin position="403"/>
        <end position="420"/>
    </location>
</feature>
<keyword evidence="7 8" id="KW-0472">Membrane</keyword>
<reference evidence="9 10" key="1">
    <citation type="submission" date="2017-04" db="EMBL/GenBank/DDBJ databases">
        <title>Monoglobus pectinilyticus 14 draft genome.</title>
        <authorList>
            <person name="Kim C."/>
            <person name="Rosendale D.I."/>
            <person name="Kelly W.J."/>
            <person name="Tannock G.W."/>
            <person name="Patchett M.L."/>
            <person name="Jordens J.Z."/>
        </authorList>
    </citation>
    <scope>NUCLEOTIDE SEQUENCE [LARGE SCALE GENOMIC DNA]</scope>
    <source>
        <strain evidence="9 10">14</strain>
    </source>
</reference>
<feature type="transmembrane region" description="Helical" evidence="8">
    <location>
        <begin position="323"/>
        <end position="356"/>
    </location>
</feature>
<comment type="subcellular location">
    <subcellularLocation>
        <location evidence="1">Cell membrane</location>
        <topology evidence="1">Multi-pass membrane protein</topology>
    </subcellularLocation>
</comment>
<keyword evidence="10" id="KW-1185">Reference proteome</keyword>
<feature type="transmembrane region" description="Helical" evidence="8">
    <location>
        <begin position="541"/>
        <end position="560"/>
    </location>
</feature>
<sequence>MEHKINTKWLVSAAAVLVIGILLMLNFYGYRSMNFELKKAGAASDSEQVSYEPHLTYPKGEYELEVKGSGEVTVKSAEGNTLGSGKAGASFNIELDKDESDIIIYSSQSGNLSGVTVSKNGMLYNDLGFLTLLLILAMLYILYVRFLKKGSRDDNAVIMLVLLGAVFASYPLFSGTIGFGHDLNFHLYRIEGIKDGILSGQFPVRIHPTHNNGYGYITASVYPELFLYFPAVLRIFGLSPVMAYNTFLFGVNVATALIMYYSAKGMSKSKYVGLIASIIYTLSTWRVMNLYYRAAIGEALAMVFFPLVIYGLYCLLKGDKKKWWVLALGCTGVYQSHVISTVFVVITIIAAVLMFIKNFISDRRWLGFFKAGVLTVLLNLWYLVSFITYYFGLDMAIRHTKENTEFFSNAIFPTQLFNIFNTNFGYSQLLDKGMRSDMSLSLGVGVTICLVIGIAYFIFRKKKEIKNESFVFGILAFGVLLLFMATTLFPWELLQQNKLINMFAGTVRMPWRFLSLASPIFCIAAAIIIGAVSKSDMSKRIVIMVTCFVCAITFVSWGTAYTTQLDPALKKGYAVSTSGAVGLDNEYYVVGTNADRLTAEKYETSDGVKVDSYYKSGTNIEAEISGAKNGSYIEVPLLYYPGYSAKDNNGNKLETEDGTNHVLRINLQNGTDTVKIKYSGLWSFKLADAVTILTLLGMSALWFYHKRRNLI</sequence>
<dbReference type="PANTHER" id="PTHR33908:SF11">
    <property type="entry name" value="MEMBRANE PROTEIN"/>
    <property type="match status" value="1"/>
</dbReference>
<keyword evidence="2" id="KW-1003">Cell membrane</keyword>
<evidence type="ECO:0000256" key="5">
    <source>
        <dbReference type="ARBA" id="ARBA00022692"/>
    </source>
</evidence>
<evidence type="ECO:0000256" key="7">
    <source>
        <dbReference type="ARBA" id="ARBA00023136"/>
    </source>
</evidence>
<feature type="transmembrane region" description="Helical" evidence="8">
    <location>
        <begin position="9"/>
        <end position="30"/>
    </location>
</feature>
<dbReference type="GO" id="GO:0005886">
    <property type="term" value="C:plasma membrane"/>
    <property type="evidence" value="ECO:0007669"/>
    <property type="project" value="UniProtKB-SubCell"/>
</dbReference>
<feature type="transmembrane region" description="Helical" evidence="8">
    <location>
        <begin position="368"/>
        <end position="391"/>
    </location>
</feature>
<feature type="transmembrane region" description="Helical" evidence="8">
    <location>
        <begin position="682"/>
        <end position="704"/>
    </location>
</feature>
<evidence type="ECO:0000256" key="6">
    <source>
        <dbReference type="ARBA" id="ARBA00022989"/>
    </source>
</evidence>
<feature type="transmembrane region" description="Helical" evidence="8">
    <location>
        <begin position="511"/>
        <end position="529"/>
    </location>
</feature>
<dbReference type="RefSeq" id="WP_102365539.1">
    <property type="nucleotide sequence ID" value="NZ_CP020991.1"/>
</dbReference>
<evidence type="ECO:0000256" key="2">
    <source>
        <dbReference type="ARBA" id="ARBA00022475"/>
    </source>
</evidence>
<keyword evidence="3" id="KW-0328">Glycosyltransferase</keyword>
<evidence type="ECO:0000256" key="8">
    <source>
        <dbReference type="SAM" id="Phobius"/>
    </source>
</evidence>
<feature type="transmembrane region" description="Helical" evidence="8">
    <location>
        <begin position="235"/>
        <end position="259"/>
    </location>
</feature>
<evidence type="ECO:0000313" key="10">
    <source>
        <dbReference type="Proteomes" id="UP000235589"/>
    </source>
</evidence>
<protein>
    <recommendedName>
        <fullName evidence="11">Membrane protein 6-pyruvoyl-tetrahydropterin synthase-related domain-containing protein</fullName>
    </recommendedName>
</protein>
<dbReference type="AlphaFoldDB" id="A0A2K9P244"/>
<dbReference type="EMBL" id="CP020991">
    <property type="protein sequence ID" value="AUO19325.1"/>
    <property type="molecule type" value="Genomic_DNA"/>
</dbReference>
<gene>
    <name evidence="9" type="ORF">B9O19_01164</name>
</gene>
<evidence type="ECO:0000313" key="9">
    <source>
        <dbReference type="EMBL" id="AUO19325.1"/>
    </source>
</evidence>
<feature type="transmembrane region" description="Helical" evidence="8">
    <location>
        <begin position="156"/>
        <end position="173"/>
    </location>
</feature>
<feature type="transmembrane region" description="Helical" evidence="8">
    <location>
        <begin position="471"/>
        <end position="491"/>
    </location>
</feature>
<dbReference type="PANTHER" id="PTHR33908">
    <property type="entry name" value="MANNOSYLTRANSFERASE YKCB-RELATED"/>
    <property type="match status" value="1"/>
</dbReference>